<comment type="caution">
    <text evidence="1">The sequence shown here is derived from an EMBL/GenBank/DDBJ whole genome shotgun (WGS) entry which is preliminary data.</text>
</comment>
<dbReference type="AlphaFoldDB" id="A0A645B0W3"/>
<name>A0A645B0W3_9ZZZZ</name>
<protein>
    <submittedName>
        <fullName evidence="1">Uncharacterized protein</fullName>
    </submittedName>
</protein>
<accession>A0A645B0W3</accession>
<gene>
    <name evidence="1" type="ORF">SDC9_103608</name>
</gene>
<organism evidence="1">
    <name type="scientific">bioreactor metagenome</name>
    <dbReference type="NCBI Taxonomy" id="1076179"/>
    <lineage>
        <taxon>unclassified sequences</taxon>
        <taxon>metagenomes</taxon>
        <taxon>ecological metagenomes</taxon>
    </lineage>
</organism>
<reference evidence="1" key="1">
    <citation type="submission" date="2019-08" db="EMBL/GenBank/DDBJ databases">
        <authorList>
            <person name="Kucharzyk K."/>
            <person name="Murdoch R.W."/>
            <person name="Higgins S."/>
            <person name="Loffler F."/>
        </authorList>
    </citation>
    <scope>NUCLEOTIDE SEQUENCE</scope>
</reference>
<sequence>MAQTVSVVCLAEHFGAKSFYRVGDLDIADKIITNSTLNDAYKDYLFDLNIQLYTSVNIYEE</sequence>
<evidence type="ECO:0000313" key="1">
    <source>
        <dbReference type="EMBL" id="MPM56793.1"/>
    </source>
</evidence>
<proteinExistence type="predicted"/>
<dbReference type="EMBL" id="VSSQ01015932">
    <property type="protein sequence ID" value="MPM56793.1"/>
    <property type="molecule type" value="Genomic_DNA"/>
</dbReference>